<dbReference type="InterPro" id="IPR009003">
    <property type="entry name" value="Peptidase_S1_PA"/>
</dbReference>
<gene>
    <name evidence="4" type="ORF">L596_024568</name>
</gene>
<dbReference type="InterPro" id="IPR018114">
    <property type="entry name" value="TRYPSIN_HIS"/>
</dbReference>
<evidence type="ECO:0000313" key="4">
    <source>
        <dbReference type="EMBL" id="TKR68607.1"/>
    </source>
</evidence>
<dbReference type="InterPro" id="IPR001314">
    <property type="entry name" value="Peptidase_S1A"/>
</dbReference>
<dbReference type="GO" id="GO:0006508">
    <property type="term" value="P:proteolysis"/>
    <property type="evidence" value="ECO:0007669"/>
    <property type="project" value="InterPro"/>
</dbReference>
<evidence type="ECO:0000313" key="5">
    <source>
        <dbReference type="Proteomes" id="UP000298663"/>
    </source>
</evidence>
<organism evidence="4 5">
    <name type="scientific">Steinernema carpocapsae</name>
    <name type="common">Entomopathogenic nematode</name>
    <dbReference type="NCBI Taxonomy" id="34508"/>
    <lineage>
        <taxon>Eukaryota</taxon>
        <taxon>Metazoa</taxon>
        <taxon>Ecdysozoa</taxon>
        <taxon>Nematoda</taxon>
        <taxon>Chromadorea</taxon>
        <taxon>Rhabditida</taxon>
        <taxon>Tylenchina</taxon>
        <taxon>Panagrolaimomorpha</taxon>
        <taxon>Strongyloidoidea</taxon>
        <taxon>Steinernematidae</taxon>
        <taxon>Steinernema</taxon>
    </lineage>
</organism>
<keyword evidence="2" id="KW-0732">Signal</keyword>
<dbReference type="PROSITE" id="PS00134">
    <property type="entry name" value="TRYPSIN_HIS"/>
    <property type="match status" value="1"/>
</dbReference>
<accession>A0A4U5MH57</accession>
<dbReference type="PANTHER" id="PTHR24253">
    <property type="entry name" value="TRANSMEMBRANE PROTEASE SERINE"/>
    <property type="match status" value="1"/>
</dbReference>
<comment type="caution">
    <text evidence="4">The sequence shown here is derived from an EMBL/GenBank/DDBJ whole genome shotgun (WGS) entry which is preliminary data.</text>
</comment>
<feature type="chain" id="PRO_5020923266" description="Peptidase S1 domain-containing protein" evidence="2">
    <location>
        <begin position="18"/>
        <end position="379"/>
    </location>
</feature>
<feature type="signal peptide" evidence="2">
    <location>
        <begin position="1"/>
        <end position="17"/>
    </location>
</feature>
<evidence type="ECO:0000256" key="1">
    <source>
        <dbReference type="ARBA" id="ARBA00023157"/>
    </source>
</evidence>
<dbReference type="GO" id="GO:0004252">
    <property type="term" value="F:serine-type endopeptidase activity"/>
    <property type="evidence" value="ECO:0007669"/>
    <property type="project" value="InterPro"/>
</dbReference>
<sequence length="379" mass="42850">MTAFLLWTALLLTAILGSPLTKFPSSYDFDNCGLQQTKINYTKLKEQGLRDDAISDDGGGGGDYDVENGVFSNENFTTQNPNKPITARIILGDLNGIRRKAMGGTIVREGEHPWAVALIYEGVYRCAGTLISKKHVITAAHCFTGDHRNFCDSYLAQEEVIKKLEIHYGGTCVVPNDLDCEEDDYGEHNEMKSVKVVRAQYKEFFRPWNCSNGRDIALLELEKEINVTHICLPHLHNDPGFRNMNIFFSFGWGSDPIQKKQVHPTLQKVEHASILKKSYCKQQYNNLPFDVVCTKEYQNKDMCSGDSGGGFVTHDIHDPPHYFIQALVSFGTNCTNLLNGERAKTQVFTDITYHTATIDKFIFGDQVHNATKMMLKDWW</sequence>
<keyword evidence="1" id="KW-1015">Disulfide bond</keyword>
<reference evidence="4 5" key="2">
    <citation type="journal article" date="2019" name="G3 (Bethesda)">
        <title>Hybrid Assembly of the Genome of the Entomopathogenic Nematode Steinernema carpocapsae Identifies the X-Chromosome.</title>
        <authorList>
            <person name="Serra L."/>
            <person name="Macchietto M."/>
            <person name="Macias-Munoz A."/>
            <person name="McGill C.J."/>
            <person name="Rodriguez I.M."/>
            <person name="Rodriguez B."/>
            <person name="Murad R."/>
            <person name="Mortazavi A."/>
        </authorList>
    </citation>
    <scope>NUCLEOTIDE SEQUENCE [LARGE SCALE GENOMIC DNA]</scope>
    <source>
        <strain evidence="4 5">ALL</strain>
    </source>
</reference>
<keyword evidence="5" id="KW-1185">Reference proteome</keyword>
<dbReference type="Gene3D" id="2.40.10.10">
    <property type="entry name" value="Trypsin-like serine proteases"/>
    <property type="match status" value="1"/>
</dbReference>
<dbReference type="PRINTS" id="PR00722">
    <property type="entry name" value="CHYMOTRYPSIN"/>
</dbReference>
<protein>
    <recommendedName>
        <fullName evidence="3">Peptidase S1 domain-containing protein</fullName>
    </recommendedName>
</protein>
<dbReference type="AlphaFoldDB" id="A0A4U5MH57"/>
<dbReference type="InterPro" id="IPR043504">
    <property type="entry name" value="Peptidase_S1_PA_chymotrypsin"/>
</dbReference>
<dbReference type="PROSITE" id="PS50240">
    <property type="entry name" value="TRYPSIN_DOM"/>
    <property type="match status" value="1"/>
</dbReference>
<dbReference type="SUPFAM" id="SSF50494">
    <property type="entry name" value="Trypsin-like serine proteases"/>
    <property type="match status" value="1"/>
</dbReference>
<dbReference type="SMART" id="SM00020">
    <property type="entry name" value="Tryp_SPc"/>
    <property type="match status" value="1"/>
</dbReference>
<name>A0A4U5MH57_STECR</name>
<dbReference type="InterPro" id="IPR001254">
    <property type="entry name" value="Trypsin_dom"/>
</dbReference>
<dbReference type="Pfam" id="PF00089">
    <property type="entry name" value="Trypsin"/>
    <property type="match status" value="1"/>
</dbReference>
<feature type="domain" description="Peptidase S1" evidence="3">
    <location>
        <begin position="101"/>
        <end position="379"/>
    </location>
</feature>
<dbReference type="STRING" id="34508.A0A4U5MH57"/>
<dbReference type="Proteomes" id="UP000298663">
    <property type="component" value="Unassembled WGS sequence"/>
</dbReference>
<dbReference type="PANTHER" id="PTHR24253:SF176">
    <property type="entry name" value="CORIN, ISOFORM B"/>
    <property type="match status" value="1"/>
</dbReference>
<evidence type="ECO:0000256" key="2">
    <source>
        <dbReference type="SAM" id="SignalP"/>
    </source>
</evidence>
<reference evidence="4 5" key="1">
    <citation type="journal article" date="2015" name="Genome Biol.">
        <title>Comparative genomics of Steinernema reveals deeply conserved gene regulatory networks.</title>
        <authorList>
            <person name="Dillman A.R."/>
            <person name="Macchietto M."/>
            <person name="Porter C.F."/>
            <person name="Rogers A."/>
            <person name="Williams B."/>
            <person name="Antoshechkin I."/>
            <person name="Lee M.M."/>
            <person name="Goodwin Z."/>
            <person name="Lu X."/>
            <person name="Lewis E.E."/>
            <person name="Goodrich-Blair H."/>
            <person name="Stock S.P."/>
            <person name="Adams B.J."/>
            <person name="Sternberg P.W."/>
            <person name="Mortazavi A."/>
        </authorList>
    </citation>
    <scope>NUCLEOTIDE SEQUENCE [LARGE SCALE GENOMIC DNA]</scope>
    <source>
        <strain evidence="4 5">ALL</strain>
    </source>
</reference>
<proteinExistence type="predicted"/>
<evidence type="ECO:0000259" key="3">
    <source>
        <dbReference type="PROSITE" id="PS50240"/>
    </source>
</evidence>
<dbReference type="EMBL" id="AZBU02000008">
    <property type="protein sequence ID" value="TKR68607.1"/>
    <property type="molecule type" value="Genomic_DNA"/>
</dbReference>
<dbReference type="OrthoDB" id="6353231at2759"/>